<feature type="transmembrane region" description="Helical" evidence="12">
    <location>
        <begin position="12"/>
        <end position="31"/>
    </location>
</feature>
<evidence type="ECO:0000256" key="10">
    <source>
        <dbReference type="PIRSR" id="PIRSR005091-2"/>
    </source>
</evidence>
<reference evidence="14" key="1">
    <citation type="submission" date="2023-03" db="EMBL/GenBank/DDBJ databases">
        <title>Andean soil-derived lignocellulolytic bacterial consortium as a source of novel taxa and putative plastic-active enzymes.</title>
        <authorList>
            <person name="Diaz-Garcia L."/>
            <person name="Chuvochina M."/>
            <person name="Feuerriegel G."/>
            <person name="Bunk B."/>
            <person name="Sproer C."/>
            <person name="Streit W.R."/>
            <person name="Rodriguez L.M."/>
            <person name="Overmann J."/>
            <person name="Jimenez D.J."/>
        </authorList>
    </citation>
    <scope>NUCLEOTIDE SEQUENCE</scope>
    <source>
        <strain evidence="14">MAG 2441</strain>
    </source>
</reference>
<dbReference type="InterPro" id="IPR012160">
    <property type="entry name" value="LtaS-like"/>
</dbReference>
<dbReference type="PANTHER" id="PTHR47371:SF3">
    <property type="entry name" value="PHOSPHOGLYCEROL TRANSFERASE I"/>
    <property type="match status" value="1"/>
</dbReference>
<feature type="binding site" evidence="11">
    <location>
        <position position="286"/>
    </location>
    <ligand>
        <name>Mn(2+)</name>
        <dbReference type="ChEBI" id="CHEBI:29035"/>
    </ligand>
</feature>
<evidence type="ECO:0000256" key="3">
    <source>
        <dbReference type="ARBA" id="ARBA00009983"/>
    </source>
</evidence>
<evidence type="ECO:0000256" key="2">
    <source>
        <dbReference type="ARBA" id="ARBA00004936"/>
    </source>
</evidence>
<feature type="binding site" evidence="11">
    <location>
        <position position="462"/>
    </location>
    <ligand>
        <name>Mn(2+)</name>
        <dbReference type="ChEBI" id="CHEBI:29035"/>
    </ligand>
</feature>
<dbReference type="InterPro" id="IPR050448">
    <property type="entry name" value="OpgB/LTA_synthase_biosynth"/>
</dbReference>
<proteinExistence type="inferred from homology"/>
<organism evidence="14 15">
    <name type="scientific">Candidatus Cohnella colombiensis</name>
    <dbReference type="NCBI Taxonomy" id="3121368"/>
    <lineage>
        <taxon>Bacteria</taxon>
        <taxon>Bacillati</taxon>
        <taxon>Bacillota</taxon>
        <taxon>Bacilli</taxon>
        <taxon>Bacillales</taxon>
        <taxon>Paenibacillaceae</taxon>
        <taxon>Cohnella</taxon>
    </lineage>
</organism>
<dbReference type="CDD" id="cd16015">
    <property type="entry name" value="LTA_synthase"/>
    <property type="match status" value="1"/>
</dbReference>
<evidence type="ECO:0000256" key="4">
    <source>
        <dbReference type="ARBA" id="ARBA00022475"/>
    </source>
</evidence>
<evidence type="ECO:0000256" key="7">
    <source>
        <dbReference type="ARBA" id="ARBA00023136"/>
    </source>
</evidence>
<evidence type="ECO:0000256" key="8">
    <source>
        <dbReference type="PIRNR" id="PIRNR005091"/>
    </source>
</evidence>
<dbReference type="Pfam" id="PF00884">
    <property type="entry name" value="Sulfatase"/>
    <property type="match status" value="1"/>
</dbReference>
<keyword evidence="10" id="KW-0479">Metal-binding</keyword>
<evidence type="ECO:0000313" key="15">
    <source>
        <dbReference type="Proteomes" id="UP001178662"/>
    </source>
</evidence>
<evidence type="ECO:0000313" key="14">
    <source>
        <dbReference type="EMBL" id="WEK56003.1"/>
    </source>
</evidence>
<dbReference type="InterPro" id="IPR000917">
    <property type="entry name" value="Sulfatase_N"/>
</dbReference>
<feature type="transmembrane region" description="Helical" evidence="12">
    <location>
        <begin position="115"/>
        <end position="132"/>
    </location>
</feature>
<keyword evidence="5 12" id="KW-0812">Transmembrane</keyword>
<gene>
    <name evidence="14" type="ORF">P0Y55_08135</name>
</gene>
<keyword evidence="7 8" id="KW-0472">Membrane</keyword>
<keyword evidence="6 12" id="KW-1133">Transmembrane helix</keyword>
<keyword evidence="15" id="KW-1185">Reference proteome</keyword>
<feature type="binding site" evidence="11">
    <location>
        <position position="463"/>
    </location>
    <ligand>
        <name>Mn(2+)</name>
        <dbReference type="ChEBI" id="CHEBI:29035"/>
    </ligand>
</feature>
<dbReference type="PANTHER" id="PTHR47371">
    <property type="entry name" value="LIPOTEICHOIC ACID SYNTHASE"/>
    <property type="match status" value="1"/>
</dbReference>
<comment type="subcellular location">
    <subcellularLocation>
        <location evidence="1">Cell membrane</location>
        <topology evidence="1">Multi-pass membrane protein</topology>
    </subcellularLocation>
</comment>
<accession>A0AA95JBZ2</accession>
<evidence type="ECO:0000256" key="9">
    <source>
        <dbReference type="PIRSR" id="PIRSR005091-1"/>
    </source>
</evidence>
<dbReference type="GO" id="GO:0005886">
    <property type="term" value="C:plasma membrane"/>
    <property type="evidence" value="ECO:0007669"/>
    <property type="project" value="UniProtKB-SubCell"/>
</dbReference>
<evidence type="ECO:0000256" key="12">
    <source>
        <dbReference type="SAM" id="Phobius"/>
    </source>
</evidence>
<feature type="active site" evidence="9">
    <location>
        <position position="286"/>
    </location>
</feature>
<dbReference type="Gene3D" id="3.40.720.10">
    <property type="entry name" value="Alkaline Phosphatase, subunit A"/>
    <property type="match status" value="1"/>
</dbReference>
<evidence type="ECO:0000256" key="6">
    <source>
        <dbReference type="ARBA" id="ARBA00022989"/>
    </source>
</evidence>
<sequence>MSLWIKLVNKRFIIFTIILALKGMLAWDVIFDSGVTLETFITEIPFFWAIFCVIEWFATRRKLFYYMVFNFLVTILYFSILMYYKYYGIIATYHVLDQASKVTQVGESTYSLLDPYYLLIFLDIIVLSWFLIWGKRKSVVRPIVVKQIRKPVLTVLFAFSIALCLFNIWPNKASMNEHLKAEDMGLLNYEMYTIFADSTADEEWVEMEDITQKEIDRLKGDVQPLQPQFEGVAKGKNLIILQMESLQNFLIDLKVDGQEITPNLNKLLKADYHFDHFYTMVGQGTTSDAEFVVNTSLYVPKHEPATKNNVSKQLPSLPKLLSVNGYTTATFHTNDVSFWNRTELYAALGFDAYYDKAYFGDEDHVAFGASDEVLYRKTIEKLKQMDNKEQPFYAQVISMSAHHPFNTPEEKLKITLPEKYDDTLLGDYLRAQNYADFALGQFIADLKSSGLWEDTVIMLYGDHQGVSLFSLDDEQKAMMNELIGHEYTYSDMFNVPFYIHVPGVTEPKTFDHTGGQVDILPTIANLYAISLDDQIYFGKDLLNQTKNMLPMRHFLPTGSLIGNETLFMPGFGYEDGTNIPLPQVNGDPSLVAEDEYERTLELLHLSDSYIAQLPDR</sequence>
<evidence type="ECO:0000256" key="5">
    <source>
        <dbReference type="ARBA" id="ARBA00022692"/>
    </source>
</evidence>
<evidence type="ECO:0000256" key="1">
    <source>
        <dbReference type="ARBA" id="ARBA00004651"/>
    </source>
</evidence>
<dbReference type="PIRSF" id="PIRSF005091">
    <property type="entry name" value="Mmb_sulf_HI1246"/>
    <property type="match status" value="1"/>
</dbReference>
<dbReference type="GO" id="GO:0046872">
    <property type="term" value="F:metal ion binding"/>
    <property type="evidence" value="ECO:0007669"/>
    <property type="project" value="UniProtKB-KW"/>
</dbReference>
<dbReference type="InterPro" id="IPR017850">
    <property type="entry name" value="Alkaline_phosphatase_core_sf"/>
</dbReference>
<dbReference type="SUPFAM" id="SSF53649">
    <property type="entry name" value="Alkaline phosphatase-like"/>
    <property type="match status" value="1"/>
</dbReference>
<dbReference type="Proteomes" id="UP001178662">
    <property type="component" value="Chromosome"/>
</dbReference>
<keyword evidence="4 8" id="KW-1003">Cell membrane</keyword>
<feature type="binding site" evidence="11">
    <location>
        <position position="244"/>
    </location>
    <ligand>
        <name>Mn(2+)</name>
        <dbReference type="ChEBI" id="CHEBI:29035"/>
    </ligand>
</feature>
<protein>
    <submittedName>
        <fullName evidence="14">LTA synthase family protein</fullName>
    </submittedName>
</protein>
<dbReference type="EMBL" id="CP119317">
    <property type="protein sequence ID" value="WEK56003.1"/>
    <property type="molecule type" value="Genomic_DNA"/>
</dbReference>
<feature type="transmembrane region" description="Helical" evidence="12">
    <location>
        <begin position="37"/>
        <end position="57"/>
    </location>
</feature>
<feature type="transmembrane region" description="Helical" evidence="12">
    <location>
        <begin position="64"/>
        <end position="84"/>
    </location>
</feature>
<feature type="transmembrane region" description="Helical" evidence="12">
    <location>
        <begin position="152"/>
        <end position="169"/>
    </location>
</feature>
<feature type="domain" description="Sulfatase N-terminal" evidence="13">
    <location>
        <begin position="236"/>
        <end position="526"/>
    </location>
</feature>
<name>A0AA95JBZ2_9BACL</name>
<evidence type="ECO:0000259" key="13">
    <source>
        <dbReference type="Pfam" id="PF00884"/>
    </source>
</evidence>
<dbReference type="Gene3D" id="3.30.1120.170">
    <property type="match status" value="1"/>
</dbReference>
<comment type="similarity">
    <text evidence="3 8">Belongs to the LTA synthase family.</text>
</comment>
<evidence type="ECO:0000256" key="11">
    <source>
        <dbReference type="PIRSR" id="PIRSR005091-3"/>
    </source>
</evidence>
<comment type="pathway">
    <text evidence="2">Cell wall biogenesis; lipoteichoic acid biosynthesis.</text>
</comment>
<keyword evidence="10" id="KW-0464">Manganese</keyword>
<dbReference type="AlphaFoldDB" id="A0AA95JBZ2"/>
<feature type="binding site" evidence="10">
    <location>
        <position position="402"/>
    </location>
    <ligand>
        <name>substrate</name>
    </ligand>
</feature>